<dbReference type="EMBL" id="CAIIXF020000001">
    <property type="protein sequence ID" value="CAH1773349.1"/>
    <property type="molecule type" value="Genomic_DNA"/>
</dbReference>
<sequence length="1766" mass="201911">MELLKSLVLEENDLVHDILGGKCRLQDVPDIPAKVVRVYMSATWTDTVQERNALVERVYPKLREYCREKYGHDFQVVDLRWGVQESWWNDHSALQLHIKEIQRCKQLSSGPNFMVLFGQRYGRRPLPARIVGAEYDIIRDCLLHHKNRDTREQGQLDIWYKKDTNANPHVYILQPINSVITDFNNNDNEEMQKQGKERWEGVQTTLRKLLQLGVEYAITEEKLPAESKHKYCISELESEVIEGIGKASTAQHECQVFVRKIVDLKNYINEPITPKFMEVTYDDKEEKTKIDSEVQDLLTDLIENKLQKWSATETIQTFQVLWRFEGGINPTLHKSYLDQFSNTAHECLQRLIDDVVTKQTDISSPFPVFDEVRQHMLHYKNCCQSFFGREDILDKIHSYILYEGDTQPLVLYGDAGSGKSAIIGKAIDEIGECLQNVTVIVRQIGLTPASSDIRQILHNICTQLACLFGFDVSKIPAEYKDLLSYFQERLRSFPEDQYLVILLDNLDVLAQEYNAHFLYWIPKNLNFNVKIIVTTSTPDETQILHRLQNEVIKDGSSFVHVDNLSVTDCTDLLQTLLNVDQRSLTMEQTSAVQKAFAKCGLPLFVKLVANGVKTLSSYEKIEEIPYSDCTSFINAMFDRLELKHGSILTSHAIAYIAASHTGLSDCEIEDLLSLDEVVMNEVLKTSTPTVRRLPPLLWLHLRSDIDAFMVQKEADGVTVFDFSHRLFCETIKQRYLSADKVIKDTHSCLADYFLGTWHGTPKPYDIIDEENATLTFNEQPHGEADRFVPSQPLTFQSSEGTTRFNKRKYDQVPLHLLMSGRRKELNQLVLFNYEWLYNKMKALSLQHIIQDFALNPSTEASLLEDAMRGAQPIIESNIDNMAIEISGRLMTYYATHSNIRDLIRQCDKDGLKRCALIPNFPYHQIPGSPLQYTIQTSSSIQDFFLTSDSRYLLAKARNIANVHVLDIATGEHKNDIIASSGDMFTTPDGNYLVIVDHVTEKTVKVHKANSGEFLGQLIPMNHIQLSPKEKYKMNCISVSNDFICLIVTTESSYLCIADVHTCKFLQILGLDGKTTICEITPDSKCVFCNSNEHLMSYDLTSLVHISTIPLEYKPSGIIYSKDSTRAFVFTPTENKVMVAHINNGYVELTYKIAFEDCLPDDRIKHLKLSNNEQYLLVRGLNNIALYNMEIQQLVHRFQRPNDIPKEFKLPKSHYTDIAFTQADFSREDKFVLLSIFRNVYVYSISNGKLITTLQAPVGIIADMMIPKHSKQILTHLQDSCAIHVWNFEAAINQSRLLDKLTGSVAEIQFTEDASQAFVRCHDSDEVGVIDMTTGQLQDLLTHESPVTDLAISPNGEYTLVSLKPKKPNCSNKIWYLGDRKVIKEFGNVGGHCISFTNKDSIAHVCQKEMNFKEPYHITLYSFDGERVIEKTLKEPIKYVLIKPFITPEDKYLVIISADDYDQMNAHHSRPTICAVSMEERDFPLNKFNAKDFTAFQHVKRILHARPIPMNPYSILVLFNNEFEPEDRDLMQRERSTLNDSVYVKYNGFLILDIRSGVVTQICDNFLAQSSPTDDRILFSKDTKFCLDNLSNVYDTTNGYFVKNVHPQERQPKKIALNGEVIVYCEGQEVIIIQRSSAKEIARCDVHSVISCVELCEDQRTLVIGCEDGTIVSYVIIDEERDAIDEVLAKVPSRAQELEAVDDGRMSRTWDKVDQGDDPPYSRPPSVLSLGPRDKERLRKVKPVPRTRPQSDTVLYINQTSKTCSIM</sequence>
<dbReference type="Pfam" id="PF13191">
    <property type="entry name" value="AAA_16"/>
    <property type="match status" value="1"/>
</dbReference>
<evidence type="ECO:0000256" key="3">
    <source>
        <dbReference type="SAM" id="MobiDB-lite"/>
    </source>
</evidence>
<feature type="domain" description="Orc1-like AAA ATPase" evidence="4">
    <location>
        <begin position="386"/>
        <end position="525"/>
    </location>
</feature>
<evidence type="ECO:0000313" key="6">
    <source>
        <dbReference type="EMBL" id="CAH1773349.1"/>
    </source>
</evidence>
<keyword evidence="1" id="KW-0853">WD repeat</keyword>
<protein>
    <recommendedName>
        <fullName evidence="8">NACHT domain-containing protein</fullName>
    </recommendedName>
</protein>
<dbReference type="InterPro" id="IPR011044">
    <property type="entry name" value="Quino_amine_DH_bsu"/>
</dbReference>
<feature type="region of interest" description="Disordered" evidence="3">
    <location>
        <begin position="1699"/>
        <end position="1747"/>
    </location>
</feature>
<evidence type="ECO:0008006" key="8">
    <source>
        <dbReference type="Google" id="ProtNLM"/>
    </source>
</evidence>
<evidence type="ECO:0000256" key="2">
    <source>
        <dbReference type="ARBA" id="ARBA00022737"/>
    </source>
</evidence>
<dbReference type="InterPro" id="IPR052752">
    <property type="entry name" value="NACHT-WD_repeat"/>
</dbReference>
<dbReference type="PANTHER" id="PTHR19871">
    <property type="entry name" value="BETA TRANSDUCIN-RELATED PROTEIN"/>
    <property type="match status" value="1"/>
</dbReference>
<keyword evidence="2" id="KW-0677">Repeat</keyword>
<accession>A0A8J1Y0P0</accession>
<dbReference type="SUPFAM" id="SSF52540">
    <property type="entry name" value="P-loop containing nucleoside triphosphate hydrolases"/>
    <property type="match status" value="1"/>
</dbReference>
<evidence type="ECO:0000259" key="4">
    <source>
        <dbReference type="Pfam" id="PF13191"/>
    </source>
</evidence>
<name>A0A8J1Y0P0_OWEFU</name>
<organism evidence="6 7">
    <name type="scientific">Owenia fusiformis</name>
    <name type="common">Polychaete worm</name>
    <dbReference type="NCBI Taxonomy" id="6347"/>
    <lineage>
        <taxon>Eukaryota</taxon>
        <taxon>Metazoa</taxon>
        <taxon>Spiralia</taxon>
        <taxon>Lophotrochozoa</taxon>
        <taxon>Annelida</taxon>
        <taxon>Polychaeta</taxon>
        <taxon>Sedentaria</taxon>
        <taxon>Canalipalpata</taxon>
        <taxon>Sabellida</taxon>
        <taxon>Oweniida</taxon>
        <taxon>Oweniidae</taxon>
        <taxon>Owenia</taxon>
    </lineage>
</organism>
<dbReference type="InterPro" id="IPR011048">
    <property type="entry name" value="Haem_d1_sf"/>
</dbReference>
<comment type="caution">
    <text evidence="6">The sequence shown here is derived from an EMBL/GenBank/DDBJ whole genome shotgun (WGS) entry which is preliminary data.</text>
</comment>
<gene>
    <name evidence="6" type="ORF">OFUS_LOCUS961</name>
</gene>
<dbReference type="PANTHER" id="PTHR19871:SF14">
    <property type="entry name" value="DUF4062 DOMAIN-CONTAINING PROTEIN"/>
    <property type="match status" value="1"/>
</dbReference>
<dbReference type="SUPFAM" id="SSF50969">
    <property type="entry name" value="YVTN repeat-like/Quinoprotein amine dehydrogenase"/>
    <property type="match status" value="1"/>
</dbReference>
<dbReference type="Gene3D" id="2.130.10.10">
    <property type="entry name" value="YVTN repeat-like/Quinoprotein amine dehydrogenase"/>
    <property type="match status" value="2"/>
</dbReference>
<dbReference type="SUPFAM" id="SSF82171">
    <property type="entry name" value="DPP6 N-terminal domain-like"/>
    <property type="match status" value="1"/>
</dbReference>
<feature type="domain" description="NWD1/2-like winged helix-turn-helix" evidence="5">
    <location>
        <begin position="631"/>
        <end position="742"/>
    </location>
</feature>
<dbReference type="SUPFAM" id="SSF51004">
    <property type="entry name" value="C-terminal (heme d1) domain of cytochrome cd1-nitrite reductase"/>
    <property type="match status" value="1"/>
</dbReference>
<dbReference type="Proteomes" id="UP000749559">
    <property type="component" value="Unassembled WGS sequence"/>
</dbReference>
<feature type="compositionally biased region" description="Basic and acidic residues" evidence="3">
    <location>
        <begin position="1701"/>
        <end position="1714"/>
    </location>
</feature>
<dbReference type="InterPro" id="IPR027417">
    <property type="entry name" value="P-loop_NTPase"/>
</dbReference>
<dbReference type="InterPro" id="IPR057588">
    <property type="entry name" value="NWD1/2-like_WH"/>
</dbReference>
<dbReference type="InterPro" id="IPR041664">
    <property type="entry name" value="AAA_16"/>
</dbReference>
<evidence type="ECO:0000256" key="1">
    <source>
        <dbReference type="ARBA" id="ARBA00022574"/>
    </source>
</evidence>
<dbReference type="Pfam" id="PF25469">
    <property type="entry name" value="WHD_NWD1"/>
    <property type="match status" value="1"/>
</dbReference>
<keyword evidence="7" id="KW-1185">Reference proteome</keyword>
<dbReference type="Gene3D" id="3.40.50.300">
    <property type="entry name" value="P-loop containing nucleotide triphosphate hydrolases"/>
    <property type="match status" value="1"/>
</dbReference>
<proteinExistence type="predicted"/>
<reference evidence="6" key="1">
    <citation type="submission" date="2022-03" db="EMBL/GenBank/DDBJ databases">
        <authorList>
            <person name="Martin C."/>
        </authorList>
    </citation>
    <scope>NUCLEOTIDE SEQUENCE</scope>
</reference>
<evidence type="ECO:0000259" key="5">
    <source>
        <dbReference type="Pfam" id="PF25469"/>
    </source>
</evidence>
<dbReference type="OrthoDB" id="2325716at2759"/>
<dbReference type="InterPro" id="IPR015943">
    <property type="entry name" value="WD40/YVTN_repeat-like_dom_sf"/>
</dbReference>
<evidence type="ECO:0000313" key="7">
    <source>
        <dbReference type="Proteomes" id="UP000749559"/>
    </source>
</evidence>